<dbReference type="Gene3D" id="3.40.50.720">
    <property type="entry name" value="NAD(P)-binding Rossmann-like Domain"/>
    <property type="match status" value="1"/>
</dbReference>
<evidence type="ECO:0000256" key="2">
    <source>
        <dbReference type="ARBA" id="ARBA00023276"/>
    </source>
</evidence>
<dbReference type="PANTHER" id="PTHR47128">
    <property type="match status" value="1"/>
</dbReference>
<dbReference type="PANTHER" id="PTHR47128:SF2">
    <property type="entry name" value="PROTEIN HIGH CHLOROPHYLL FLUORESCENCE PHENOTYPE 244, CHLOROPLASTIC"/>
    <property type="match status" value="1"/>
</dbReference>
<dbReference type="Proteomes" id="UP001156627">
    <property type="component" value="Unassembled WGS sequence"/>
</dbReference>
<proteinExistence type="predicted"/>
<name>A0ABQ5XDK1_9GAMM</name>
<sequence>MYARVLLMARVLIAGATGYLGGFLLAEAKERGHEVRALTRSEHQLSGASASIDEVFVGEVTKPATLVGIAKDVDVVISAIGITRQKDGLTYEDVDYQGNANLLREAVKSGVRKFVYVSVLHPEKMASLKVVQAKERFVRELQMSGIDHTVIRPNGYFSDMLAYLKMAKSGRAFVFGRGEFLINPISGRDVAAKCVDAIDLDDPEISFGGPATITHREIAQQAFDALGTKSKVTCIPVPFAKALLWLVRKLTPTTVYGPLEFSLTVITTDMVGPAYGKDSLGDFFHDEVARKHI</sequence>
<dbReference type="InterPro" id="IPR036291">
    <property type="entry name" value="NAD(P)-bd_dom_sf"/>
</dbReference>
<evidence type="ECO:0000313" key="4">
    <source>
        <dbReference type="EMBL" id="GLQ89057.1"/>
    </source>
</evidence>
<dbReference type="CDD" id="cd05243">
    <property type="entry name" value="SDR_a5"/>
    <property type="match status" value="1"/>
</dbReference>
<keyword evidence="5" id="KW-1185">Reference proteome</keyword>
<keyword evidence="2" id="KW-0604">Photosystem II</keyword>
<evidence type="ECO:0000259" key="3">
    <source>
        <dbReference type="Pfam" id="PF13460"/>
    </source>
</evidence>
<evidence type="ECO:0000313" key="5">
    <source>
        <dbReference type="Proteomes" id="UP001156627"/>
    </source>
</evidence>
<protein>
    <submittedName>
        <fullName evidence="4">3-beta hydroxysteroid dehydrogenase</fullName>
    </submittedName>
</protein>
<dbReference type="SUPFAM" id="SSF51735">
    <property type="entry name" value="NAD(P)-binding Rossmann-fold domains"/>
    <property type="match status" value="1"/>
</dbReference>
<feature type="domain" description="NAD(P)-binding" evidence="3">
    <location>
        <begin position="15"/>
        <end position="199"/>
    </location>
</feature>
<dbReference type="Pfam" id="PF13460">
    <property type="entry name" value="NAD_binding_10"/>
    <property type="match status" value="1"/>
</dbReference>
<accession>A0ABQ5XDK1</accession>
<organism evidence="4 5">
    <name type="scientific">Dyella flagellata</name>
    <dbReference type="NCBI Taxonomy" id="1867833"/>
    <lineage>
        <taxon>Bacteria</taxon>
        <taxon>Pseudomonadati</taxon>
        <taxon>Pseudomonadota</taxon>
        <taxon>Gammaproteobacteria</taxon>
        <taxon>Lysobacterales</taxon>
        <taxon>Rhodanobacteraceae</taxon>
        <taxon>Dyella</taxon>
    </lineage>
</organism>
<dbReference type="InterPro" id="IPR016040">
    <property type="entry name" value="NAD(P)-bd_dom"/>
</dbReference>
<keyword evidence="1" id="KW-0602">Photosynthesis</keyword>
<reference evidence="5" key="1">
    <citation type="journal article" date="2019" name="Int. J. Syst. Evol. Microbiol.">
        <title>The Global Catalogue of Microorganisms (GCM) 10K type strain sequencing project: providing services to taxonomists for standard genome sequencing and annotation.</title>
        <authorList>
            <consortium name="The Broad Institute Genomics Platform"/>
            <consortium name="The Broad Institute Genome Sequencing Center for Infectious Disease"/>
            <person name="Wu L."/>
            <person name="Ma J."/>
        </authorList>
    </citation>
    <scope>NUCLEOTIDE SEQUENCE [LARGE SCALE GENOMIC DNA]</scope>
    <source>
        <strain evidence="5">NBRC 111981</strain>
    </source>
</reference>
<dbReference type="InterPro" id="IPR044256">
    <property type="entry name" value="HCF244-like"/>
</dbReference>
<evidence type="ECO:0000256" key="1">
    <source>
        <dbReference type="ARBA" id="ARBA00022531"/>
    </source>
</evidence>
<comment type="caution">
    <text evidence="4">The sequence shown here is derived from an EMBL/GenBank/DDBJ whole genome shotgun (WGS) entry which is preliminary data.</text>
</comment>
<dbReference type="EMBL" id="BSOA01000028">
    <property type="protein sequence ID" value="GLQ89057.1"/>
    <property type="molecule type" value="Genomic_DNA"/>
</dbReference>
<gene>
    <name evidence="4" type="ORF">GCM10007898_26290</name>
</gene>